<dbReference type="Proteomes" id="UP000266841">
    <property type="component" value="Unassembled WGS sequence"/>
</dbReference>
<keyword evidence="3" id="KW-1185">Reference proteome</keyword>
<feature type="compositionally biased region" description="Polar residues" evidence="1">
    <location>
        <begin position="75"/>
        <end position="100"/>
    </location>
</feature>
<evidence type="ECO:0000313" key="3">
    <source>
        <dbReference type="Proteomes" id="UP000266841"/>
    </source>
</evidence>
<comment type="caution">
    <text evidence="2">The sequence shown here is derived from an EMBL/GenBank/DDBJ whole genome shotgun (WGS) entry which is preliminary data.</text>
</comment>
<dbReference type="AlphaFoldDB" id="K0RSQ7"/>
<accession>K0RSQ7</accession>
<evidence type="ECO:0000313" key="2">
    <source>
        <dbReference type="EMBL" id="EJK56853.1"/>
    </source>
</evidence>
<organism evidence="2 3">
    <name type="scientific">Thalassiosira oceanica</name>
    <name type="common">Marine diatom</name>
    <dbReference type="NCBI Taxonomy" id="159749"/>
    <lineage>
        <taxon>Eukaryota</taxon>
        <taxon>Sar</taxon>
        <taxon>Stramenopiles</taxon>
        <taxon>Ochrophyta</taxon>
        <taxon>Bacillariophyta</taxon>
        <taxon>Coscinodiscophyceae</taxon>
        <taxon>Thalassiosirophycidae</taxon>
        <taxon>Thalassiosirales</taxon>
        <taxon>Thalassiosiraceae</taxon>
        <taxon>Thalassiosira</taxon>
    </lineage>
</organism>
<proteinExistence type="predicted"/>
<gene>
    <name evidence="2" type="ORF">THAOC_23173</name>
</gene>
<feature type="region of interest" description="Disordered" evidence="1">
    <location>
        <begin position="68"/>
        <end position="100"/>
    </location>
</feature>
<sequence>MRTSKKVGCEKTCVECGRHKSLSSLGLGLHSTPQVYAYANSVTVVDPVQVDGEEGQLRDCPCQHTQRTMPVISSRPLTRGTQGACPSQQGQRSFTTSDRD</sequence>
<protein>
    <submittedName>
        <fullName evidence="2">Uncharacterized protein</fullName>
    </submittedName>
</protein>
<evidence type="ECO:0000256" key="1">
    <source>
        <dbReference type="SAM" id="MobiDB-lite"/>
    </source>
</evidence>
<dbReference type="EMBL" id="AGNL01030309">
    <property type="protein sequence ID" value="EJK56853.1"/>
    <property type="molecule type" value="Genomic_DNA"/>
</dbReference>
<name>K0RSQ7_THAOC</name>
<reference evidence="2 3" key="1">
    <citation type="journal article" date="2012" name="Genome Biol.">
        <title>Genome and low-iron response of an oceanic diatom adapted to chronic iron limitation.</title>
        <authorList>
            <person name="Lommer M."/>
            <person name="Specht M."/>
            <person name="Roy A.S."/>
            <person name="Kraemer L."/>
            <person name="Andreson R."/>
            <person name="Gutowska M.A."/>
            <person name="Wolf J."/>
            <person name="Bergner S.V."/>
            <person name="Schilhabel M.B."/>
            <person name="Klostermeier U.C."/>
            <person name="Beiko R.G."/>
            <person name="Rosenstiel P."/>
            <person name="Hippler M."/>
            <person name="Laroche J."/>
        </authorList>
    </citation>
    <scope>NUCLEOTIDE SEQUENCE [LARGE SCALE GENOMIC DNA]</scope>
    <source>
        <strain evidence="2 3">CCMP1005</strain>
    </source>
</reference>